<evidence type="ECO:0000313" key="4">
    <source>
        <dbReference type="Proteomes" id="UP000502260"/>
    </source>
</evidence>
<dbReference type="PANTHER" id="PTHR30160:SF1">
    <property type="entry name" value="LIPOPOLYSACCHARIDE 1,2-N-ACETYLGLUCOSAMINETRANSFERASE-RELATED"/>
    <property type="match status" value="1"/>
</dbReference>
<sequence length="371" mass="41208">MSSRLASRLRVIALALGNMLILRVRKRNDIPRRILVAHHLLLGDTIMLTPLLAKLRQQYPAAEIVMVAPKAAVPLYQKRPYDVIVMPHDPRDPATFHALRQKTGFDLAIVPGDNRYSWLAKALGARHIVAFSGDRPAYKSWPVDELFPYPDSPAAWGDMVAGLVPGPAPAPYRPDAWPDPDCTPFEPPSKPYCVLHVGASTPLKQWEKEKWLGLADLLEKQGLQVVWSGGRGEEKLVAGLDPEGRRLSYAGRLDLAQLWQLLKNAKLLVCPDTGVAHLGRLTGTPTVALFGPGSASIYGAGNFWRDSPYVAVTVDPFPCRDQHRLFKREIPWVLRCGRNPRECAAPRCMQAISLEAVSDAVRRLLDGNWQH</sequence>
<reference evidence="4" key="1">
    <citation type="submission" date="2020-03" db="EMBL/GenBank/DDBJ databases">
        <title>Complete genome sequence of sulfur-oxidizing bacterium skT11.</title>
        <authorList>
            <person name="Kanda M."/>
            <person name="Kojima H."/>
            <person name="Fukui M."/>
        </authorList>
    </citation>
    <scope>NUCLEOTIDE SEQUENCE [LARGE SCALE GENOMIC DNA]</scope>
    <source>
        <strain evidence="4">skT11</strain>
    </source>
</reference>
<organism evidence="3 4">
    <name type="scientific">Sulfurimicrobium lacus</name>
    <dbReference type="NCBI Taxonomy" id="2715678"/>
    <lineage>
        <taxon>Bacteria</taxon>
        <taxon>Pseudomonadati</taxon>
        <taxon>Pseudomonadota</taxon>
        <taxon>Betaproteobacteria</taxon>
        <taxon>Nitrosomonadales</taxon>
        <taxon>Sulfuricellaceae</taxon>
        <taxon>Sulfurimicrobium</taxon>
    </lineage>
</organism>
<dbReference type="PANTHER" id="PTHR30160">
    <property type="entry name" value="TETRAACYLDISACCHARIDE 4'-KINASE-RELATED"/>
    <property type="match status" value="1"/>
</dbReference>
<dbReference type="GO" id="GO:0005829">
    <property type="term" value="C:cytosol"/>
    <property type="evidence" value="ECO:0007669"/>
    <property type="project" value="TreeGrafter"/>
</dbReference>
<keyword evidence="1" id="KW-0328">Glycosyltransferase</keyword>
<gene>
    <name evidence="3" type="ORF">SKTS_35810</name>
</gene>
<keyword evidence="2 3" id="KW-0808">Transferase</keyword>
<dbReference type="EMBL" id="AP022853">
    <property type="protein sequence ID" value="BCB28695.1"/>
    <property type="molecule type" value="Genomic_DNA"/>
</dbReference>
<name>A0A6F8VIV1_9PROT</name>
<evidence type="ECO:0000313" key="3">
    <source>
        <dbReference type="EMBL" id="BCB28695.1"/>
    </source>
</evidence>
<dbReference type="CDD" id="cd03789">
    <property type="entry name" value="GT9_LPS_heptosyltransferase"/>
    <property type="match status" value="1"/>
</dbReference>
<proteinExistence type="predicted"/>
<dbReference type="AlphaFoldDB" id="A0A6F8VIV1"/>
<dbReference type="GO" id="GO:0008713">
    <property type="term" value="F:ADP-heptose-lipopolysaccharide heptosyltransferase activity"/>
    <property type="evidence" value="ECO:0007669"/>
    <property type="project" value="TreeGrafter"/>
</dbReference>
<dbReference type="GO" id="GO:0009244">
    <property type="term" value="P:lipopolysaccharide core region biosynthetic process"/>
    <property type="evidence" value="ECO:0007669"/>
    <property type="project" value="TreeGrafter"/>
</dbReference>
<evidence type="ECO:0000256" key="1">
    <source>
        <dbReference type="ARBA" id="ARBA00022676"/>
    </source>
</evidence>
<accession>A0A6F8VIV1</accession>
<keyword evidence="4" id="KW-1185">Reference proteome</keyword>
<protein>
    <submittedName>
        <fullName evidence="3">Heptosyltransferase</fullName>
    </submittedName>
</protein>
<dbReference type="Proteomes" id="UP000502260">
    <property type="component" value="Chromosome"/>
</dbReference>
<dbReference type="InterPro" id="IPR051199">
    <property type="entry name" value="LPS_LOS_Heptosyltrfase"/>
</dbReference>
<dbReference type="RefSeq" id="WP_173068518.1">
    <property type="nucleotide sequence ID" value="NZ_AP022853.1"/>
</dbReference>
<dbReference type="Gene3D" id="3.40.50.2000">
    <property type="entry name" value="Glycogen Phosphorylase B"/>
    <property type="match status" value="2"/>
</dbReference>
<evidence type="ECO:0000256" key="2">
    <source>
        <dbReference type="ARBA" id="ARBA00022679"/>
    </source>
</evidence>
<dbReference type="Pfam" id="PF01075">
    <property type="entry name" value="Glyco_transf_9"/>
    <property type="match status" value="1"/>
</dbReference>
<dbReference type="SUPFAM" id="SSF53756">
    <property type="entry name" value="UDP-Glycosyltransferase/glycogen phosphorylase"/>
    <property type="match status" value="1"/>
</dbReference>
<dbReference type="KEGG" id="slac:SKTS_35810"/>
<dbReference type="InterPro" id="IPR002201">
    <property type="entry name" value="Glyco_trans_9"/>
</dbReference>